<dbReference type="PANTHER" id="PTHR23351">
    <property type="entry name" value="FOS TRANSCRIPTION FACTOR-RELATED"/>
    <property type="match status" value="1"/>
</dbReference>
<evidence type="ECO:0000256" key="4">
    <source>
        <dbReference type="SAM" id="Coils"/>
    </source>
</evidence>
<evidence type="ECO:0000259" key="6">
    <source>
        <dbReference type="PROSITE" id="PS50217"/>
    </source>
</evidence>
<protein>
    <recommendedName>
        <fullName evidence="6">BZIP domain-containing protein</fullName>
    </recommendedName>
</protein>
<feature type="region of interest" description="Disordered" evidence="5">
    <location>
        <begin position="63"/>
        <end position="96"/>
    </location>
</feature>
<dbReference type="EMBL" id="JBDJPC010000003">
    <property type="protein sequence ID" value="KAL1509869.1"/>
    <property type="molecule type" value="Genomic_DNA"/>
</dbReference>
<sequence>MHNLNVTLATTAATAANNLLVESGGTTPRTPEILNSLIAMTNPLDSYQFGDDAPKFVSAVPNNSSGALSSSCSDSNSSSSSQVESPVGNNPPSVQHTCSQLIKAGLKLTIEQKRKNHGSDIGSGDDLLDLDTVKRFKKKSECSESEEDKIKQEPTGLTPEDEERRRRRRERNKIAATKCRLKKRERTANLIHESETLESQNIDLKNQLQELRQQERMLLDVLSIHRPQCRHNIGPATKDSIYKLPPVSSVMDQNSYSGNAGASVNLQAGFRSQNIEIYSTSSSNMDQLTFSTRLPTSNYNKAPSIVVEDIEDYENQQFINPDSVSPYYSSSICHNFQSNQNYNNNQDNGCMA</sequence>
<keyword evidence="1" id="KW-0805">Transcription regulation</keyword>
<gene>
    <name evidence="7" type="ORF">ABEB36_004541</name>
</gene>
<feature type="compositionally biased region" description="Basic and acidic residues" evidence="5">
    <location>
        <begin position="138"/>
        <end position="152"/>
    </location>
</feature>
<evidence type="ECO:0000256" key="3">
    <source>
        <dbReference type="ARBA" id="ARBA00023163"/>
    </source>
</evidence>
<dbReference type="InterPro" id="IPR000837">
    <property type="entry name" value="AP-1"/>
</dbReference>
<keyword evidence="4" id="KW-0175">Coiled coil</keyword>
<dbReference type="InterPro" id="IPR046347">
    <property type="entry name" value="bZIP_sf"/>
</dbReference>
<dbReference type="Gene3D" id="1.20.5.170">
    <property type="match status" value="1"/>
</dbReference>
<evidence type="ECO:0000256" key="5">
    <source>
        <dbReference type="SAM" id="MobiDB-lite"/>
    </source>
</evidence>
<name>A0ABD1F402_HYPHA</name>
<feature type="coiled-coil region" evidence="4">
    <location>
        <begin position="194"/>
        <end position="221"/>
    </location>
</feature>
<dbReference type="PROSITE" id="PS50217">
    <property type="entry name" value="BZIP"/>
    <property type="match status" value="1"/>
</dbReference>
<feature type="region of interest" description="Disordered" evidence="5">
    <location>
        <begin position="138"/>
        <end position="171"/>
    </location>
</feature>
<keyword evidence="2" id="KW-0238">DNA-binding</keyword>
<keyword evidence="8" id="KW-1185">Reference proteome</keyword>
<keyword evidence="3" id="KW-0804">Transcription</keyword>
<dbReference type="PANTHER" id="PTHR23351:SF24">
    <property type="entry name" value="ACTIVATING TRANSCRIPTION FACTOR 3-RELATED"/>
    <property type="match status" value="1"/>
</dbReference>
<evidence type="ECO:0000256" key="2">
    <source>
        <dbReference type="ARBA" id="ARBA00023125"/>
    </source>
</evidence>
<dbReference type="Pfam" id="PF00170">
    <property type="entry name" value="bZIP_1"/>
    <property type="match status" value="1"/>
</dbReference>
<dbReference type="SMART" id="SM00338">
    <property type="entry name" value="BRLZ"/>
    <property type="match status" value="1"/>
</dbReference>
<dbReference type="GO" id="GO:0003677">
    <property type="term" value="F:DNA binding"/>
    <property type="evidence" value="ECO:0007669"/>
    <property type="project" value="UniProtKB-KW"/>
</dbReference>
<feature type="domain" description="BZIP" evidence="6">
    <location>
        <begin position="162"/>
        <end position="225"/>
    </location>
</feature>
<organism evidence="7 8">
    <name type="scientific">Hypothenemus hampei</name>
    <name type="common">Coffee berry borer</name>
    <dbReference type="NCBI Taxonomy" id="57062"/>
    <lineage>
        <taxon>Eukaryota</taxon>
        <taxon>Metazoa</taxon>
        <taxon>Ecdysozoa</taxon>
        <taxon>Arthropoda</taxon>
        <taxon>Hexapoda</taxon>
        <taxon>Insecta</taxon>
        <taxon>Pterygota</taxon>
        <taxon>Neoptera</taxon>
        <taxon>Endopterygota</taxon>
        <taxon>Coleoptera</taxon>
        <taxon>Polyphaga</taxon>
        <taxon>Cucujiformia</taxon>
        <taxon>Curculionidae</taxon>
        <taxon>Scolytinae</taxon>
        <taxon>Hypothenemus</taxon>
    </lineage>
</organism>
<accession>A0ABD1F402</accession>
<dbReference type="Proteomes" id="UP001566132">
    <property type="component" value="Unassembled WGS sequence"/>
</dbReference>
<dbReference type="GO" id="GO:0005634">
    <property type="term" value="C:nucleus"/>
    <property type="evidence" value="ECO:0007669"/>
    <property type="project" value="UniProtKB-ARBA"/>
</dbReference>
<feature type="compositionally biased region" description="Low complexity" evidence="5">
    <location>
        <begin position="64"/>
        <end position="85"/>
    </location>
</feature>
<dbReference type="AlphaFoldDB" id="A0ABD1F402"/>
<reference evidence="7 8" key="1">
    <citation type="submission" date="2024-05" db="EMBL/GenBank/DDBJ databases">
        <title>Genetic variation in Jamaican populations of the coffee berry borer (Hypothenemus hampei).</title>
        <authorList>
            <person name="Errbii M."/>
            <person name="Myrie A."/>
        </authorList>
    </citation>
    <scope>NUCLEOTIDE SEQUENCE [LARGE SCALE GENOMIC DNA]</scope>
    <source>
        <strain evidence="7">JA-Hopewell-2020-01-JO</strain>
        <tissue evidence="7">Whole body</tissue>
    </source>
</reference>
<evidence type="ECO:0000313" key="7">
    <source>
        <dbReference type="EMBL" id="KAL1509869.1"/>
    </source>
</evidence>
<proteinExistence type="predicted"/>
<feature type="compositionally biased region" description="Polar residues" evidence="5">
    <location>
        <begin position="87"/>
        <end position="96"/>
    </location>
</feature>
<dbReference type="InterPro" id="IPR004827">
    <property type="entry name" value="bZIP"/>
</dbReference>
<dbReference type="PRINTS" id="PR00042">
    <property type="entry name" value="LEUZIPPRFOS"/>
</dbReference>
<dbReference type="SUPFAM" id="SSF57959">
    <property type="entry name" value="Leucine zipper domain"/>
    <property type="match status" value="1"/>
</dbReference>
<dbReference type="PROSITE" id="PS00036">
    <property type="entry name" value="BZIP_BASIC"/>
    <property type="match status" value="1"/>
</dbReference>
<evidence type="ECO:0000313" key="8">
    <source>
        <dbReference type="Proteomes" id="UP001566132"/>
    </source>
</evidence>
<comment type="caution">
    <text evidence="7">The sequence shown here is derived from an EMBL/GenBank/DDBJ whole genome shotgun (WGS) entry which is preliminary data.</text>
</comment>
<evidence type="ECO:0000256" key="1">
    <source>
        <dbReference type="ARBA" id="ARBA00023015"/>
    </source>
</evidence>